<dbReference type="Proteomes" id="UP000694386">
    <property type="component" value="Unplaced"/>
</dbReference>
<dbReference type="AlphaFoldDB" id="A0A8C2LFE9"/>
<evidence type="ECO:0000313" key="2">
    <source>
        <dbReference type="Proteomes" id="UP000694386"/>
    </source>
</evidence>
<sequence>MAASAKKKNKGKTISLTDFLAEDGGTGGGSIYVPKPVSWADETEDLEGDVSTTWQSLLTQLLEKEK</sequence>
<dbReference type="Ensembl" id="ENSCGRT00001003073.1">
    <property type="protein sequence ID" value="ENSCGRP00001002357.1"/>
    <property type="gene ID" value="ENSCGRG00001002531.1"/>
</dbReference>
<accession>A0A8C2LFE9</accession>
<reference evidence="1" key="1">
    <citation type="submission" date="2025-08" db="UniProtKB">
        <authorList>
            <consortium name="Ensembl"/>
        </authorList>
    </citation>
    <scope>IDENTIFICATION</scope>
</reference>
<name>A0A8C2LFE9_CRIGR</name>
<organism evidence="1 2">
    <name type="scientific">Cricetulus griseus</name>
    <name type="common">Chinese hamster</name>
    <name type="synonym">Cricetulus barabensis griseus</name>
    <dbReference type="NCBI Taxonomy" id="10029"/>
    <lineage>
        <taxon>Eukaryota</taxon>
        <taxon>Metazoa</taxon>
        <taxon>Chordata</taxon>
        <taxon>Craniata</taxon>
        <taxon>Vertebrata</taxon>
        <taxon>Euteleostomi</taxon>
        <taxon>Mammalia</taxon>
        <taxon>Eutheria</taxon>
        <taxon>Euarchontoglires</taxon>
        <taxon>Glires</taxon>
        <taxon>Rodentia</taxon>
        <taxon>Myomorpha</taxon>
        <taxon>Muroidea</taxon>
        <taxon>Cricetidae</taxon>
        <taxon>Cricetinae</taxon>
        <taxon>Cricetulus</taxon>
    </lineage>
</organism>
<proteinExistence type="predicted"/>
<reference evidence="1" key="2">
    <citation type="submission" date="2025-09" db="UniProtKB">
        <authorList>
            <consortium name="Ensembl"/>
        </authorList>
    </citation>
    <scope>IDENTIFICATION</scope>
</reference>
<protein>
    <submittedName>
        <fullName evidence="1">Uncharacterized protein</fullName>
    </submittedName>
</protein>
<evidence type="ECO:0000313" key="1">
    <source>
        <dbReference type="Ensembl" id="ENSCGRP00001002357.1"/>
    </source>
</evidence>